<evidence type="ECO:0000313" key="2">
    <source>
        <dbReference type="EMBL" id="RDB58154.1"/>
    </source>
</evidence>
<dbReference type="Proteomes" id="UP000253975">
    <property type="component" value="Unassembled WGS sequence"/>
</dbReference>
<dbReference type="Gene3D" id="1.25.40.10">
    <property type="entry name" value="Tetratricopeptide repeat domain"/>
    <property type="match status" value="1"/>
</dbReference>
<dbReference type="SUPFAM" id="SSF56112">
    <property type="entry name" value="Protein kinase-like (PK-like)"/>
    <property type="match status" value="1"/>
</dbReference>
<dbReference type="InterPro" id="IPR008271">
    <property type="entry name" value="Ser/Thr_kinase_AS"/>
</dbReference>
<comment type="caution">
    <text evidence="2">The sequence shown here is derived from an EMBL/GenBank/DDBJ whole genome shotgun (WGS) entry which is preliminary data.</text>
</comment>
<gene>
    <name evidence="2" type="ORF">C1881_06175</name>
</gene>
<protein>
    <recommendedName>
        <fullName evidence="1">Protein kinase domain-containing protein</fullName>
    </recommendedName>
</protein>
<dbReference type="AlphaFoldDB" id="A0A369LG37"/>
<dbReference type="PANTHER" id="PTHR44329">
    <property type="entry name" value="SERINE/THREONINE-PROTEIN KINASE TNNI3K-RELATED"/>
    <property type="match status" value="1"/>
</dbReference>
<dbReference type="PROSITE" id="PS50011">
    <property type="entry name" value="PROTEIN_KINASE_DOM"/>
    <property type="match status" value="1"/>
</dbReference>
<dbReference type="InterPro" id="IPR011009">
    <property type="entry name" value="Kinase-like_dom_sf"/>
</dbReference>
<dbReference type="SMART" id="SM00220">
    <property type="entry name" value="S_TKc"/>
    <property type="match status" value="1"/>
</dbReference>
<proteinExistence type="predicted"/>
<dbReference type="InterPro" id="IPR051681">
    <property type="entry name" value="Ser/Thr_Kinases-Pseudokinases"/>
</dbReference>
<dbReference type="EMBL" id="PPTO01000009">
    <property type="protein sequence ID" value="RDB58154.1"/>
    <property type="molecule type" value="Genomic_DNA"/>
</dbReference>
<dbReference type="PANTHER" id="PTHR44329:SF260">
    <property type="entry name" value="PROTEIN KINASE DOMAIN-CONTAINING PROTEIN"/>
    <property type="match status" value="1"/>
</dbReference>
<dbReference type="SUPFAM" id="SSF81901">
    <property type="entry name" value="HCP-like"/>
    <property type="match status" value="1"/>
</dbReference>
<dbReference type="Pfam" id="PF00069">
    <property type="entry name" value="Pkinase"/>
    <property type="match status" value="1"/>
</dbReference>
<dbReference type="PROSITE" id="PS00108">
    <property type="entry name" value="PROTEIN_KINASE_ST"/>
    <property type="match status" value="1"/>
</dbReference>
<dbReference type="InterPro" id="IPR011990">
    <property type="entry name" value="TPR-like_helical_dom_sf"/>
</dbReference>
<sequence length="592" mass="63219">MSQELLTGTGSSTSTAMPEAAAATLPSATFMLADASAPTLADSGAMSAAAPAPASVATLAPGAHFSRELLFTPAAPERSDIRQTPQNLAFEEVASHGGQATIFKAHTPSGTPIAVKVFENGEECLLEWRSLKKFSNFRVLPNALAHGTVRMPHAAGVQEKSCIVEEWLDGDTLAKHLHRTGRGMTVEETLSTMSPVIAFLATAETELRVGVIHHDVKPSNILLDSTGCVRLIDFGIAQTSRDQARLAWGTQGFSSPESCFPSSGETDLRKGSDAYSLAATMLALLAGENKPPAYGVVAQNSDGSLRYDPAWTDERERFAHERSITPFPAFIEYAREKGIYLEEAALNDFTHDAETLDFLKKDIAETLRSTYGTEESAAAVEKAARTAVDAFDAKLRATLGACLAVNAAQRPTTTQLKNALPRGKASYRHELHLLGLNAALGGGRILAQDAPSFKAGTLAQALDEFNSGHYAQAVGVFERLARQGCVSALYYLAICARDNLGGTSIKYSEADVMLFMGEAAAKGAVVAQFFLGCALYSGSYIAQGAVHHVEENRELGLSYIRKSAAHDEAHQKEGFPPAKAWLKKNGFAEHAE</sequence>
<name>A0A369LG37_9ACTN</name>
<dbReference type="GO" id="GO:0005524">
    <property type="term" value="F:ATP binding"/>
    <property type="evidence" value="ECO:0007669"/>
    <property type="project" value="InterPro"/>
</dbReference>
<feature type="domain" description="Protein kinase" evidence="1">
    <location>
        <begin position="88"/>
        <end position="432"/>
    </location>
</feature>
<dbReference type="Gene3D" id="1.10.510.10">
    <property type="entry name" value="Transferase(Phosphotransferase) domain 1"/>
    <property type="match status" value="1"/>
</dbReference>
<reference evidence="2 3" key="1">
    <citation type="journal article" date="2018" name="Elife">
        <title>Discovery and characterization of a prevalent human gut bacterial enzyme sufficient for the inactivation of a family of plant toxins.</title>
        <authorList>
            <person name="Koppel N."/>
            <person name="Bisanz J.E."/>
            <person name="Pandelia M.E."/>
            <person name="Turnbaugh P.J."/>
            <person name="Balskus E.P."/>
        </authorList>
    </citation>
    <scope>NUCLEOTIDE SEQUENCE [LARGE SCALE GENOMIC DNA]</scope>
    <source>
        <strain evidence="2 3">OB21 GAM31</strain>
    </source>
</reference>
<organism evidence="2 3">
    <name type="scientific">Slackia isoflavoniconvertens</name>
    <dbReference type="NCBI Taxonomy" id="572010"/>
    <lineage>
        <taxon>Bacteria</taxon>
        <taxon>Bacillati</taxon>
        <taxon>Actinomycetota</taxon>
        <taxon>Coriobacteriia</taxon>
        <taxon>Eggerthellales</taxon>
        <taxon>Eggerthellaceae</taxon>
        <taxon>Slackia</taxon>
    </lineage>
</organism>
<evidence type="ECO:0000259" key="1">
    <source>
        <dbReference type="PROSITE" id="PS50011"/>
    </source>
</evidence>
<accession>A0A369LG37</accession>
<dbReference type="RefSeq" id="WP_114615664.1">
    <property type="nucleotide sequence ID" value="NZ_PPTO01000009.1"/>
</dbReference>
<evidence type="ECO:0000313" key="3">
    <source>
        <dbReference type="Proteomes" id="UP000253975"/>
    </source>
</evidence>
<dbReference type="GO" id="GO:0004674">
    <property type="term" value="F:protein serine/threonine kinase activity"/>
    <property type="evidence" value="ECO:0007669"/>
    <property type="project" value="TreeGrafter"/>
</dbReference>
<dbReference type="InterPro" id="IPR000719">
    <property type="entry name" value="Prot_kinase_dom"/>
</dbReference>